<dbReference type="Proteomes" id="UP000182034">
    <property type="component" value="Unassembled WGS sequence"/>
</dbReference>
<protein>
    <recommendedName>
        <fullName evidence="4">Dolichyl-phosphate-mannose-protein mannosyltransferase</fullName>
    </recommendedName>
</protein>
<feature type="transmembrane region" description="Helical" evidence="1">
    <location>
        <begin position="83"/>
        <end position="102"/>
    </location>
</feature>
<dbReference type="STRING" id="1612149.SAMN05216324_11184"/>
<keyword evidence="1" id="KW-1133">Transmembrane helix</keyword>
<dbReference type="AlphaFoldDB" id="A0A1K2IT59"/>
<evidence type="ECO:0000313" key="2">
    <source>
        <dbReference type="EMBL" id="SFZ95629.1"/>
    </source>
</evidence>
<name>A0A1K2IT59_9FLAO</name>
<evidence type="ECO:0000313" key="3">
    <source>
        <dbReference type="Proteomes" id="UP000182034"/>
    </source>
</evidence>
<reference evidence="3" key="1">
    <citation type="submission" date="2016-10" db="EMBL/GenBank/DDBJ databases">
        <authorList>
            <person name="Varghese N."/>
            <person name="Submissions S."/>
        </authorList>
    </citation>
    <scope>NUCLEOTIDE SEQUENCE [LARGE SCALE GENOMIC DNA]</scope>
    <source>
        <strain evidence="3">SUR2</strain>
    </source>
</reference>
<feature type="transmembrane region" description="Helical" evidence="1">
    <location>
        <begin position="132"/>
        <end position="150"/>
    </location>
</feature>
<evidence type="ECO:0000256" key="1">
    <source>
        <dbReference type="SAM" id="Phobius"/>
    </source>
</evidence>
<organism evidence="2 3">
    <name type="scientific">Chryseobacterium limigenitum</name>
    <dbReference type="NCBI Taxonomy" id="1612149"/>
    <lineage>
        <taxon>Bacteria</taxon>
        <taxon>Pseudomonadati</taxon>
        <taxon>Bacteroidota</taxon>
        <taxon>Flavobacteriia</taxon>
        <taxon>Flavobacteriales</taxon>
        <taxon>Weeksellaceae</taxon>
        <taxon>Chryseobacterium group</taxon>
        <taxon>Chryseobacterium</taxon>
    </lineage>
</organism>
<keyword evidence="1" id="KW-0812">Transmembrane</keyword>
<feature type="transmembrane region" description="Helical" evidence="1">
    <location>
        <begin position="345"/>
        <end position="364"/>
    </location>
</feature>
<proteinExistence type="predicted"/>
<evidence type="ECO:0008006" key="4">
    <source>
        <dbReference type="Google" id="ProtNLM"/>
    </source>
</evidence>
<feature type="transmembrane region" description="Helical" evidence="1">
    <location>
        <begin position="20"/>
        <end position="36"/>
    </location>
</feature>
<feature type="transmembrane region" description="Helical" evidence="1">
    <location>
        <begin position="157"/>
        <end position="190"/>
    </location>
</feature>
<keyword evidence="3" id="KW-1185">Reference proteome</keyword>
<feature type="transmembrane region" description="Helical" evidence="1">
    <location>
        <begin position="107"/>
        <end position="126"/>
    </location>
</feature>
<feature type="transmembrane region" description="Helical" evidence="1">
    <location>
        <begin position="294"/>
        <end position="314"/>
    </location>
</feature>
<sequence>MYCKIHYFSSMKFKEKHIQISMVIITLVMTIFRFLLNEKGRLNPDSIRYMRAAHVFPIIDNTTTPLGYPLSIKFFTFFGFDEFWSSKVVGILAFLFIICFAWKKKFYFRETIILSALFSFLSIYSYTMSEELILPFVFLFLYTAMLVIIGKLEKWKAVFYLSLALIALYNIRYSALFIIAGTGLYGLIFWKRKYSFSFIISAAISCVFIVLYKFLFIDYFNADYVKTFLEMGLHPTSQLLVELFQGLCTTFNPFIHIANPGGGKINYIIYGIGFVNILLIICLFVKKKLSDPEFFYVFVSVIGIICSYFIQYFYSVNPIDYRLMAPFSLPIWIVYFRKLFQIFNLKVYVIGALSLLSGAAFTWLSKGNYLENRKEITQFLQSEKLDKVPLQFFIIEEKDLEKIQVAELISTINPQVSLTFKPEDTLKRTTLTRYKVLQKIKIDKNKYQ</sequence>
<accession>A0A1K2IT59</accession>
<keyword evidence="1" id="KW-0472">Membrane</keyword>
<feature type="transmembrane region" description="Helical" evidence="1">
    <location>
        <begin position="267"/>
        <end position="285"/>
    </location>
</feature>
<gene>
    <name evidence="2" type="ORF">SAMN05216324_11184</name>
</gene>
<dbReference type="EMBL" id="FPKW01000011">
    <property type="protein sequence ID" value="SFZ95629.1"/>
    <property type="molecule type" value="Genomic_DNA"/>
</dbReference>
<feature type="transmembrane region" description="Helical" evidence="1">
    <location>
        <begin position="196"/>
        <end position="216"/>
    </location>
</feature>